<proteinExistence type="predicted"/>
<gene>
    <name evidence="1" type="ORF">GFSPODELE1_LOCUS9585</name>
</gene>
<name>A0ABP1E242_9APHY</name>
<sequence length="385" mass="44105">MESLAEMSYSEQLRDDIARIDARTVDDEPALTALRRRLNQEQPVFKRLPIELIQQTTLWYALMMGLGHIPDSSYPSPYEWLYITHVCHYWREIALGMHELWKYIVPIRLACVTEMLARSRPGLISVLPCYGELLGDTSTDEDMEGAYEEIFSNLHRVQYFSIRSWRPTAIRTLVKMDDISTLSLRHVPFHEIENYYDHFSAKVLEVLAEDGLPMLEYFKCEIFKGSFNIISPLFRTSLHHLCLPSVVTRDSPSDLLHILGTLSGLRSLELGVLFYAQAEDTVDSTLNAHPIVFPHLQLLKLNIYGDSVAPTVLLNELEVRGVAQVIIEACQWDYTDYGPILPAITTRLQCLKPSTFRSLQEVVLVRLQPFSFILTTPSSPLKKCE</sequence>
<evidence type="ECO:0000313" key="2">
    <source>
        <dbReference type="Proteomes" id="UP001497453"/>
    </source>
</evidence>
<dbReference type="Proteomes" id="UP001497453">
    <property type="component" value="Chromosome 8"/>
</dbReference>
<reference evidence="2" key="1">
    <citation type="submission" date="2024-04" db="EMBL/GenBank/DDBJ databases">
        <authorList>
            <person name="Shaw F."/>
            <person name="Minotto A."/>
        </authorList>
    </citation>
    <scope>NUCLEOTIDE SEQUENCE [LARGE SCALE GENOMIC DNA]</scope>
</reference>
<dbReference type="EMBL" id="OZ037951">
    <property type="protein sequence ID" value="CAL1714000.1"/>
    <property type="molecule type" value="Genomic_DNA"/>
</dbReference>
<evidence type="ECO:0008006" key="3">
    <source>
        <dbReference type="Google" id="ProtNLM"/>
    </source>
</evidence>
<keyword evidence="2" id="KW-1185">Reference proteome</keyword>
<organism evidence="1 2">
    <name type="scientific">Somion occarium</name>
    <dbReference type="NCBI Taxonomy" id="3059160"/>
    <lineage>
        <taxon>Eukaryota</taxon>
        <taxon>Fungi</taxon>
        <taxon>Dikarya</taxon>
        <taxon>Basidiomycota</taxon>
        <taxon>Agaricomycotina</taxon>
        <taxon>Agaricomycetes</taxon>
        <taxon>Polyporales</taxon>
        <taxon>Cerrenaceae</taxon>
        <taxon>Somion</taxon>
    </lineage>
</organism>
<accession>A0ABP1E242</accession>
<evidence type="ECO:0000313" key="1">
    <source>
        <dbReference type="EMBL" id="CAL1714000.1"/>
    </source>
</evidence>
<protein>
    <recommendedName>
        <fullName evidence="3">F-box domain-containing protein</fullName>
    </recommendedName>
</protein>